<dbReference type="InterPro" id="IPR050111">
    <property type="entry name" value="C-type_lectin/snaclec_domain"/>
</dbReference>
<feature type="coiled-coil region" evidence="3">
    <location>
        <begin position="132"/>
        <end position="208"/>
    </location>
</feature>
<reference evidence="7" key="2">
    <citation type="submission" date="2025-08" db="UniProtKB">
        <authorList>
            <consortium name="Ensembl"/>
        </authorList>
    </citation>
    <scope>IDENTIFICATION</scope>
</reference>
<keyword evidence="8" id="KW-1185">Reference proteome</keyword>
<dbReference type="InterPro" id="IPR016186">
    <property type="entry name" value="C-type_lectin-like/link_sf"/>
</dbReference>
<evidence type="ECO:0000259" key="6">
    <source>
        <dbReference type="PROSITE" id="PS50041"/>
    </source>
</evidence>
<dbReference type="PANTHER" id="PTHR22803">
    <property type="entry name" value="MANNOSE, PHOSPHOLIPASE, LECTIN RECEPTOR RELATED"/>
    <property type="match status" value="1"/>
</dbReference>
<dbReference type="CDD" id="cd03590">
    <property type="entry name" value="CLECT_DC-SIGN_like"/>
    <property type="match status" value="1"/>
</dbReference>
<evidence type="ECO:0000256" key="1">
    <source>
        <dbReference type="ARBA" id="ARBA00022734"/>
    </source>
</evidence>
<keyword evidence="5" id="KW-0812">Transmembrane</keyword>
<dbReference type="InterPro" id="IPR018378">
    <property type="entry name" value="C-type_lectin_CS"/>
</dbReference>
<dbReference type="Gene3D" id="3.10.100.10">
    <property type="entry name" value="Mannose-Binding Protein A, subunit A"/>
    <property type="match status" value="1"/>
</dbReference>
<reference evidence="7" key="1">
    <citation type="submission" date="2020-07" db="EMBL/GenBank/DDBJ databases">
        <title>A long reads based de novo assembly of the rainbow trout Arlee double haploid line genome.</title>
        <authorList>
            <person name="Gao G."/>
            <person name="Palti Y."/>
        </authorList>
    </citation>
    <scope>NUCLEOTIDE SEQUENCE [LARGE SCALE GENOMIC DNA]</scope>
</reference>
<proteinExistence type="predicted"/>
<evidence type="ECO:0000256" key="4">
    <source>
        <dbReference type="SAM" id="MobiDB-lite"/>
    </source>
</evidence>
<feature type="region of interest" description="Disordered" evidence="4">
    <location>
        <begin position="37"/>
        <end position="70"/>
    </location>
</feature>
<sequence>MSKVIYTEPDMNKKVKFDRGEMEERIVDIYVSADTLRDGETSTKREETADTAPNDGPGDQHSGKTHTHTKHNSILCVSTEPDSSGKRPFLVAAVCLGLLCVLLLAGIIGLSVYYYGVSKSFLAYKTNSSAVIEQLQTSYNNLTKERDQIQTSYNTMTKERENLQTSNNNLTKERDQLQTSYNIMTKERDRLQTSYNTMTKERDQLQTERDFLNWRLTNLSWQKFESSWYFLSTETKTWKESRQDCLKRGADLVIINSDMEQEFLFKLKKRVWIGLTDSVSEGTWKWVDGTPLTNPRYWNDHQPDSGDPSGEEDCVEIHKDWIFPLKAWNDMPCDWKLNWICEKVV</sequence>
<feature type="transmembrane region" description="Helical" evidence="5">
    <location>
        <begin position="89"/>
        <end position="115"/>
    </location>
</feature>
<evidence type="ECO:0000256" key="3">
    <source>
        <dbReference type="SAM" id="Coils"/>
    </source>
</evidence>
<dbReference type="Pfam" id="PF00059">
    <property type="entry name" value="Lectin_C"/>
    <property type="match status" value="1"/>
</dbReference>
<reference evidence="7" key="3">
    <citation type="submission" date="2025-09" db="UniProtKB">
        <authorList>
            <consortium name="Ensembl"/>
        </authorList>
    </citation>
    <scope>IDENTIFICATION</scope>
</reference>
<dbReference type="Proteomes" id="UP000694395">
    <property type="component" value="Chromosome 10"/>
</dbReference>
<gene>
    <name evidence="7" type="primary">LOC118941388</name>
</gene>
<dbReference type="Gene3D" id="1.20.5.400">
    <property type="match status" value="2"/>
</dbReference>
<organism evidence="7 8">
    <name type="scientific">Oncorhynchus mykiss</name>
    <name type="common">Rainbow trout</name>
    <name type="synonym">Salmo gairdneri</name>
    <dbReference type="NCBI Taxonomy" id="8022"/>
    <lineage>
        <taxon>Eukaryota</taxon>
        <taxon>Metazoa</taxon>
        <taxon>Chordata</taxon>
        <taxon>Craniata</taxon>
        <taxon>Vertebrata</taxon>
        <taxon>Euteleostomi</taxon>
        <taxon>Actinopterygii</taxon>
        <taxon>Neopterygii</taxon>
        <taxon>Teleostei</taxon>
        <taxon>Protacanthopterygii</taxon>
        <taxon>Salmoniformes</taxon>
        <taxon>Salmonidae</taxon>
        <taxon>Salmoninae</taxon>
        <taxon>Oncorhynchus</taxon>
    </lineage>
</organism>
<keyword evidence="1" id="KW-0430">Lectin</keyword>
<protein>
    <recommendedName>
        <fullName evidence="6">C-type lectin domain-containing protein</fullName>
    </recommendedName>
</protein>
<dbReference type="AlphaFoldDB" id="A0A8C7W3T6"/>
<feature type="compositionally biased region" description="Basic and acidic residues" evidence="4">
    <location>
        <begin position="37"/>
        <end position="48"/>
    </location>
</feature>
<dbReference type="Ensembl" id="ENSOMYT00000073032.2">
    <property type="protein sequence ID" value="ENSOMYP00000067060.2"/>
    <property type="gene ID" value="ENSOMYG00000073948.1"/>
</dbReference>
<dbReference type="PROSITE" id="PS00615">
    <property type="entry name" value="C_TYPE_LECTIN_1"/>
    <property type="match status" value="1"/>
</dbReference>
<keyword evidence="2" id="KW-1015">Disulfide bond</keyword>
<evidence type="ECO:0000313" key="7">
    <source>
        <dbReference type="Ensembl" id="ENSOMYP00000067060.2"/>
    </source>
</evidence>
<evidence type="ECO:0000313" key="8">
    <source>
        <dbReference type="Proteomes" id="UP000694395"/>
    </source>
</evidence>
<evidence type="ECO:0000256" key="5">
    <source>
        <dbReference type="SAM" id="Phobius"/>
    </source>
</evidence>
<keyword evidence="3" id="KW-0175">Coiled coil</keyword>
<accession>A0A8C7W3T6</accession>
<dbReference type="PROSITE" id="PS50041">
    <property type="entry name" value="C_TYPE_LECTIN_2"/>
    <property type="match status" value="1"/>
</dbReference>
<keyword evidence="5" id="KW-0472">Membrane</keyword>
<dbReference type="SUPFAM" id="SSF56436">
    <property type="entry name" value="C-type lectin-like"/>
    <property type="match status" value="1"/>
</dbReference>
<dbReference type="InterPro" id="IPR033989">
    <property type="entry name" value="CD209-like_CTLD"/>
</dbReference>
<keyword evidence="5" id="KW-1133">Transmembrane helix</keyword>
<dbReference type="GO" id="GO:0030246">
    <property type="term" value="F:carbohydrate binding"/>
    <property type="evidence" value="ECO:0007669"/>
    <property type="project" value="UniProtKB-KW"/>
</dbReference>
<evidence type="ECO:0000256" key="2">
    <source>
        <dbReference type="ARBA" id="ARBA00023157"/>
    </source>
</evidence>
<feature type="domain" description="C-type lectin" evidence="6">
    <location>
        <begin position="224"/>
        <end position="342"/>
    </location>
</feature>
<dbReference type="InterPro" id="IPR016187">
    <property type="entry name" value="CTDL_fold"/>
</dbReference>
<dbReference type="SMART" id="SM00034">
    <property type="entry name" value="CLECT"/>
    <property type="match status" value="1"/>
</dbReference>
<name>A0A8C7W3T6_ONCMY</name>
<dbReference type="InterPro" id="IPR001304">
    <property type="entry name" value="C-type_lectin-like"/>
</dbReference>
<dbReference type="GeneTree" id="ENSGT01020000230338"/>